<reference evidence="5" key="1">
    <citation type="submission" date="2022-10" db="EMBL/GenBank/DDBJ databases">
        <title>Genome assembly of Pristionchus species.</title>
        <authorList>
            <person name="Yoshida K."/>
            <person name="Sommer R.J."/>
        </authorList>
    </citation>
    <scope>NUCLEOTIDE SEQUENCE [LARGE SCALE GENOMIC DNA]</scope>
    <source>
        <strain evidence="5">RS5460</strain>
    </source>
</reference>
<accession>A0AAN5CKI7</accession>
<keyword evidence="2" id="KW-0804">Transcription</keyword>
<dbReference type="EMBL" id="BTRK01000004">
    <property type="protein sequence ID" value="GMR46074.1"/>
    <property type="molecule type" value="Genomic_DNA"/>
</dbReference>
<evidence type="ECO:0000313" key="5">
    <source>
        <dbReference type="Proteomes" id="UP001328107"/>
    </source>
</evidence>
<evidence type="ECO:0000256" key="2">
    <source>
        <dbReference type="ARBA" id="ARBA00023163"/>
    </source>
</evidence>
<dbReference type="AlphaFoldDB" id="A0AAN5CKI7"/>
<feature type="non-terminal residue" evidence="4">
    <location>
        <position position="145"/>
    </location>
</feature>
<evidence type="ECO:0000256" key="1">
    <source>
        <dbReference type="ARBA" id="ARBA00023015"/>
    </source>
</evidence>
<keyword evidence="1" id="KW-0805">Transcription regulation</keyword>
<evidence type="ECO:0000256" key="3">
    <source>
        <dbReference type="ARBA" id="ARBA00023170"/>
    </source>
</evidence>
<dbReference type="Gene3D" id="1.10.565.10">
    <property type="entry name" value="Retinoid X Receptor"/>
    <property type="match status" value="1"/>
</dbReference>
<organism evidence="4 5">
    <name type="scientific">Pristionchus mayeri</name>
    <dbReference type="NCBI Taxonomy" id="1317129"/>
    <lineage>
        <taxon>Eukaryota</taxon>
        <taxon>Metazoa</taxon>
        <taxon>Ecdysozoa</taxon>
        <taxon>Nematoda</taxon>
        <taxon>Chromadorea</taxon>
        <taxon>Rhabditida</taxon>
        <taxon>Rhabditina</taxon>
        <taxon>Diplogasteromorpha</taxon>
        <taxon>Diplogasteroidea</taxon>
        <taxon>Neodiplogasteridae</taxon>
        <taxon>Pristionchus</taxon>
    </lineage>
</organism>
<protein>
    <submittedName>
        <fullName evidence="4">Uncharacterized protein</fullName>
    </submittedName>
</protein>
<dbReference type="InterPro" id="IPR035500">
    <property type="entry name" value="NHR-like_dom_sf"/>
</dbReference>
<dbReference type="PANTHER" id="PTHR24083">
    <property type="entry name" value="NUCLEAR HORMONE RECEPTOR"/>
    <property type="match status" value="1"/>
</dbReference>
<keyword evidence="3" id="KW-0675">Receptor</keyword>
<dbReference type="InterPro" id="IPR050274">
    <property type="entry name" value="Nuclear_hormone_rcpt_NR2"/>
</dbReference>
<gene>
    <name evidence="4" type="ORF">PMAYCL1PPCAC_16269</name>
</gene>
<name>A0AAN5CKI7_9BILA</name>
<feature type="non-terminal residue" evidence="4">
    <location>
        <position position="1"/>
    </location>
</feature>
<comment type="caution">
    <text evidence="4">The sequence shown here is derived from an EMBL/GenBank/DDBJ whole genome shotgun (WGS) entry which is preliminary data.</text>
</comment>
<sequence>LTFQFQRIAAASTAMACTDLTAAYFSFPNLSDRTVYPDGAVMTWSDEIMKEYPDSTRVHTELIAAIKKAEVDKREYVLLKIILVCNEVLDGLAPLDRERLRLLKERLFAATISKILNKALIQGPAFYGKIISIIDVIIKHVAWKK</sequence>
<proteinExistence type="predicted"/>
<dbReference type="SUPFAM" id="SSF48508">
    <property type="entry name" value="Nuclear receptor ligand-binding domain"/>
    <property type="match status" value="1"/>
</dbReference>
<dbReference type="Proteomes" id="UP001328107">
    <property type="component" value="Unassembled WGS sequence"/>
</dbReference>
<evidence type="ECO:0000313" key="4">
    <source>
        <dbReference type="EMBL" id="GMR46074.1"/>
    </source>
</evidence>
<keyword evidence="5" id="KW-1185">Reference proteome</keyword>